<sequence length="693" mass="74093">MTSPARRSRKQTTKPKPVSSDVESSDGGSVTRCVCGEQHNVGLMVQCESCEVWQHCDCIGMGENDLPDHYYCDQCQPTQHSAPKPHGRSKRSYSLSSTNDPDTPKPESPAESRPKRQKRVNTPPTPTLISNSNSTATSTSSTSIISTPNASTNSTSRKSSRRASTLSDHPLTESPTSQSMSEMIQDSITATTDTAMPMAMTIAMGTGTVQPLLFAQIPITIPTATSPTTLSASASATASSATAIDSASASTADITTIATSSSKITATSASTATVAAPCPPPAPSSNESERQTRSRKSARAEEGGPEEKLMDPLPPTSRKRKNAQDSAAAVRKRSSVSSATSTNNNNDTNGSACDEKPPTKQTTATGRQRKARKLSQTEIAVEVAAYWDANGRPIRATSPPAKSKKPSPKMTFVDMNKRVSSILAYITKKEQEAKIPVASQDTNKECRTKPKKTKATKQQSAKSTKAAKQTSNYVSHKDKEPLGLAVLTNTFNSVHSVAFDQVRPTSPSSPPELSASSTCSDPSSVGSGQSVGPMMSPRDVMGLLSRENDSIEYHDSRRHSTSSTSTLSSESTIPFINDASLSLLSSEEEEASNNNCYLDVHAKDNLLECSCLIHPAMYSTHICPSNSNNLTSTATATATANSTTTPVEHMSQIHLDRLSFDISRSVRVESSCDIMRKVRGLIDKFQRTYTGFV</sequence>
<dbReference type="SUPFAM" id="SSF57903">
    <property type="entry name" value="FYVE/PHD zinc finger"/>
    <property type="match status" value="1"/>
</dbReference>
<comment type="caution">
    <text evidence="6">The sequence shown here is derived from an EMBL/GenBank/DDBJ whole genome shotgun (WGS) entry which is preliminary data.</text>
</comment>
<accession>A0ABR3B0G4</accession>
<feature type="domain" description="Zinc finger PHD-type" evidence="5">
    <location>
        <begin position="32"/>
        <end position="76"/>
    </location>
</feature>
<evidence type="ECO:0000256" key="3">
    <source>
        <dbReference type="ARBA" id="ARBA00022833"/>
    </source>
</evidence>
<keyword evidence="1" id="KW-0479">Metal-binding</keyword>
<evidence type="ECO:0000259" key="5">
    <source>
        <dbReference type="SMART" id="SM00249"/>
    </source>
</evidence>
<reference evidence="6 7" key="1">
    <citation type="submission" date="2024-04" db="EMBL/GenBank/DDBJ databases">
        <title>Symmetric and asymmetric DNA N6-adenine methylation regulates different biological responses in Mucorales.</title>
        <authorList>
            <consortium name="Lawrence Berkeley National Laboratory"/>
            <person name="Lax C."/>
            <person name="Mondo S.J."/>
            <person name="Osorio-Concepcion M."/>
            <person name="Muszewska A."/>
            <person name="Corrochano-Luque M."/>
            <person name="Gutierrez G."/>
            <person name="Riley R."/>
            <person name="Lipzen A."/>
            <person name="Guo J."/>
            <person name="Hundley H."/>
            <person name="Amirebrahimi M."/>
            <person name="Ng V."/>
            <person name="Lorenzo-Gutierrez D."/>
            <person name="Binder U."/>
            <person name="Yang J."/>
            <person name="Song Y."/>
            <person name="Canovas D."/>
            <person name="Navarro E."/>
            <person name="Freitag M."/>
            <person name="Gabaldon T."/>
            <person name="Grigoriev I.V."/>
            <person name="Corrochano L.M."/>
            <person name="Nicolas F.E."/>
            <person name="Garre V."/>
        </authorList>
    </citation>
    <scope>NUCLEOTIDE SEQUENCE [LARGE SCALE GENOMIC DNA]</scope>
    <source>
        <strain evidence="6 7">L51</strain>
    </source>
</reference>
<feature type="compositionally biased region" description="Basic and acidic residues" evidence="4">
    <location>
        <begin position="102"/>
        <end position="114"/>
    </location>
</feature>
<feature type="compositionally biased region" description="Low complexity" evidence="4">
    <location>
        <begin position="129"/>
        <end position="167"/>
    </location>
</feature>
<dbReference type="Pfam" id="PF20826">
    <property type="entry name" value="PHD_5"/>
    <property type="match status" value="1"/>
</dbReference>
<protein>
    <recommendedName>
        <fullName evidence="5">Zinc finger PHD-type domain-containing protein</fullName>
    </recommendedName>
</protein>
<dbReference type="PANTHER" id="PTHR47793">
    <property type="entry name" value="HISTONE DEACETYLASE COMPLEX SUBUNIT CTI6"/>
    <property type="match status" value="1"/>
</dbReference>
<feature type="region of interest" description="Disordered" evidence="4">
    <location>
        <begin position="271"/>
        <end position="375"/>
    </location>
</feature>
<feature type="region of interest" description="Disordered" evidence="4">
    <location>
        <begin position="501"/>
        <end position="539"/>
    </location>
</feature>
<evidence type="ECO:0000256" key="2">
    <source>
        <dbReference type="ARBA" id="ARBA00022771"/>
    </source>
</evidence>
<feature type="region of interest" description="Disordered" evidence="4">
    <location>
        <begin position="436"/>
        <end position="475"/>
    </location>
</feature>
<gene>
    <name evidence="6" type="ORF">J3Q64DRAFT_1736070</name>
</gene>
<feature type="compositionally biased region" description="Low complexity" evidence="4">
    <location>
        <begin position="456"/>
        <end position="471"/>
    </location>
</feature>
<dbReference type="SMART" id="SM00249">
    <property type="entry name" value="PHD"/>
    <property type="match status" value="1"/>
</dbReference>
<feature type="compositionally biased region" description="Polar residues" evidence="4">
    <location>
        <begin position="173"/>
        <end position="182"/>
    </location>
</feature>
<feature type="compositionally biased region" description="Low complexity" evidence="4">
    <location>
        <begin position="511"/>
        <end position="537"/>
    </location>
</feature>
<feature type="compositionally biased region" description="Low complexity" evidence="4">
    <location>
        <begin position="325"/>
        <end position="352"/>
    </location>
</feature>
<feature type="region of interest" description="Disordered" evidence="4">
    <location>
        <begin position="78"/>
        <end position="182"/>
    </location>
</feature>
<feature type="region of interest" description="Disordered" evidence="4">
    <location>
        <begin position="1"/>
        <end position="30"/>
    </location>
</feature>
<dbReference type="PROSITE" id="PS01359">
    <property type="entry name" value="ZF_PHD_1"/>
    <property type="match status" value="1"/>
</dbReference>
<organism evidence="6 7">
    <name type="scientific">Phycomyces blakesleeanus</name>
    <dbReference type="NCBI Taxonomy" id="4837"/>
    <lineage>
        <taxon>Eukaryota</taxon>
        <taxon>Fungi</taxon>
        <taxon>Fungi incertae sedis</taxon>
        <taxon>Mucoromycota</taxon>
        <taxon>Mucoromycotina</taxon>
        <taxon>Mucoromycetes</taxon>
        <taxon>Mucorales</taxon>
        <taxon>Phycomycetaceae</taxon>
        <taxon>Phycomyces</taxon>
    </lineage>
</organism>
<dbReference type="EMBL" id="JBCLYO010000007">
    <property type="protein sequence ID" value="KAL0087248.1"/>
    <property type="molecule type" value="Genomic_DNA"/>
</dbReference>
<evidence type="ECO:0000256" key="1">
    <source>
        <dbReference type="ARBA" id="ARBA00022723"/>
    </source>
</evidence>
<feature type="compositionally biased region" description="Basic and acidic residues" evidence="4">
    <location>
        <begin position="287"/>
        <end position="310"/>
    </location>
</feature>
<feature type="compositionally biased region" description="Basic residues" evidence="4">
    <location>
        <begin position="1"/>
        <end position="13"/>
    </location>
</feature>
<evidence type="ECO:0000256" key="4">
    <source>
        <dbReference type="SAM" id="MobiDB-lite"/>
    </source>
</evidence>
<dbReference type="InterPro" id="IPR053051">
    <property type="entry name" value="HDAC_complex_subunit"/>
</dbReference>
<keyword evidence="7" id="KW-1185">Reference proteome</keyword>
<dbReference type="Proteomes" id="UP001448207">
    <property type="component" value="Unassembled WGS sequence"/>
</dbReference>
<keyword evidence="2" id="KW-0863">Zinc-finger</keyword>
<evidence type="ECO:0000313" key="6">
    <source>
        <dbReference type="EMBL" id="KAL0087248.1"/>
    </source>
</evidence>
<keyword evidence="3" id="KW-0862">Zinc</keyword>
<dbReference type="PANTHER" id="PTHR47793:SF1">
    <property type="entry name" value="HISTONE DEACETYLASE COMPLEX SUBUNIT CTI6"/>
    <property type="match status" value="1"/>
</dbReference>
<dbReference type="CDD" id="cd15550">
    <property type="entry name" value="PHD_MLL5"/>
    <property type="match status" value="1"/>
</dbReference>
<dbReference type="InterPro" id="IPR019786">
    <property type="entry name" value="Zinc_finger_PHD-type_CS"/>
</dbReference>
<name>A0ABR3B0G4_PHYBL</name>
<dbReference type="InterPro" id="IPR011011">
    <property type="entry name" value="Znf_FYVE_PHD"/>
</dbReference>
<evidence type="ECO:0000313" key="7">
    <source>
        <dbReference type="Proteomes" id="UP001448207"/>
    </source>
</evidence>
<dbReference type="Gene3D" id="3.30.40.10">
    <property type="entry name" value="Zinc/RING finger domain, C3HC4 (zinc finger)"/>
    <property type="match status" value="1"/>
</dbReference>
<feature type="compositionally biased region" description="Low complexity" evidence="4">
    <location>
        <begin position="18"/>
        <end position="30"/>
    </location>
</feature>
<dbReference type="InterPro" id="IPR001965">
    <property type="entry name" value="Znf_PHD"/>
</dbReference>
<proteinExistence type="predicted"/>
<feature type="compositionally biased region" description="Polar residues" evidence="4">
    <location>
        <begin position="92"/>
        <end position="101"/>
    </location>
</feature>
<dbReference type="InterPro" id="IPR013083">
    <property type="entry name" value="Znf_RING/FYVE/PHD"/>
</dbReference>